<protein>
    <submittedName>
        <fullName evidence="1">Uncharacterized protein</fullName>
    </submittedName>
</protein>
<feature type="non-terminal residue" evidence="1">
    <location>
        <position position="221"/>
    </location>
</feature>
<organism evidence="1">
    <name type="scientific">marine sediment metagenome</name>
    <dbReference type="NCBI Taxonomy" id="412755"/>
    <lineage>
        <taxon>unclassified sequences</taxon>
        <taxon>metagenomes</taxon>
        <taxon>ecological metagenomes</taxon>
    </lineage>
</organism>
<dbReference type="AlphaFoldDB" id="X1TJM6"/>
<dbReference type="InterPro" id="IPR010994">
    <property type="entry name" value="RuvA_2-like"/>
</dbReference>
<comment type="caution">
    <text evidence="1">The sequence shown here is derived from an EMBL/GenBank/DDBJ whole genome shotgun (WGS) entry which is preliminary data.</text>
</comment>
<reference evidence="1" key="1">
    <citation type="journal article" date="2014" name="Front. Microbiol.">
        <title>High frequency of phylogenetically diverse reductive dehalogenase-homologous genes in deep subseafloor sedimentary metagenomes.</title>
        <authorList>
            <person name="Kawai M."/>
            <person name="Futagami T."/>
            <person name="Toyoda A."/>
            <person name="Takaki Y."/>
            <person name="Nishi S."/>
            <person name="Hori S."/>
            <person name="Arai W."/>
            <person name="Tsubouchi T."/>
            <person name="Morono Y."/>
            <person name="Uchiyama I."/>
            <person name="Ito T."/>
            <person name="Fujiyama A."/>
            <person name="Inagaki F."/>
            <person name="Takami H."/>
        </authorList>
    </citation>
    <scope>NUCLEOTIDE SEQUENCE</scope>
    <source>
        <strain evidence="1">Expedition CK06-06</strain>
    </source>
</reference>
<dbReference type="EMBL" id="BARW01007512">
    <property type="protein sequence ID" value="GAI87795.1"/>
    <property type="molecule type" value="Genomic_DNA"/>
</dbReference>
<evidence type="ECO:0000313" key="1">
    <source>
        <dbReference type="EMBL" id="GAI87795.1"/>
    </source>
</evidence>
<gene>
    <name evidence="1" type="ORF">S12H4_15613</name>
</gene>
<accession>X1TJM6</accession>
<proteinExistence type="predicted"/>
<name>X1TJM6_9ZZZZ</name>
<sequence length="221" mass="24263">MAPQNYTELLTVGDVSRILTIGHGTSPDSTIGQKLCETELQWGKETQVPEPNMVRLNLQNPYHSNVFQYLTVFDPVYDFIDNDADGLGTDDNGDGLLDVDEIDPDELKIPGRININTAPWYVIAQLPWMTEPIAQAIVAYRDKLAIPVDYRDPPPTDPPTGRYNAIIADPCNSHFAANFPPGAVREEPGFASIGELNFVIASTIAGINIASVKYGNDSFLQ</sequence>
<dbReference type="SUPFAM" id="SSF47781">
    <property type="entry name" value="RuvA domain 2-like"/>
    <property type="match status" value="1"/>
</dbReference>